<dbReference type="Proteomes" id="UP000535937">
    <property type="component" value="Unassembled WGS sequence"/>
</dbReference>
<protein>
    <submittedName>
        <fullName evidence="1">Uncharacterized protein</fullName>
    </submittedName>
</protein>
<keyword evidence="2" id="KW-1185">Reference proteome</keyword>
<dbReference type="AlphaFoldDB" id="A0A7W4WAK9"/>
<gene>
    <name evidence="1" type="ORF">FHS09_001514</name>
</gene>
<evidence type="ECO:0000313" key="2">
    <source>
        <dbReference type="Proteomes" id="UP000535937"/>
    </source>
</evidence>
<reference evidence="1 2" key="1">
    <citation type="submission" date="2020-08" db="EMBL/GenBank/DDBJ databases">
        <title>Genomic Encyclopedia of Type Strains, Phase III (KMG-III): the genomes of soil and plant-associated and newly described type strains.</title>
        <authorList>
            <person name="Whitman W."/>
        </authorList>
    </citation>
    <scope>NUCLEOTIDE SEQUENCE [LARGE SCALE GENOMIC DNA]</scope>
    <source>
        <strain evidence="1 2">CECT 8799</strain>
    </source>
</reference>
<accession>A0A7W4WAK9</accession>
<comment type="caution">
    <text evidence="1">The sequence shown here is derived from an EMBL/GenBank/DDBJ whole genome shotgun (WGS) entry which is preliminary data.</text>
</comment>
<evidence type="ECO:0000313" key="1">
    <source>
        <dbReference type="EMBL" id="MBB3060694.1"/>
    </source>
</evidence>
<organism evidence="1 2">
    <name type="scientific">Microbulbifer rhizosphaerae</name>
    <dbReference type="NCBI Taxonomy" id="1562603"/>
    <lineage>
        <taxon>Bacteria</taxon>
        <taxon>Pseudomonadati</taxon>
        <taxon>Pseudomonadota</taxon>
        <taxon>Gammaproteobacteria</taxon>
        <taxon>Cellvibrionales</taxon>
        <taxon>Microbulbiferaceae</taxon>
        <taxon>Microbulbifer</taxon>
    </lineage>
</organism>
<proteinExistence type="predicted"/>
<dbReference type="RefSeq" id="WP_183458335.1">
    <property type="nucleotide sequence ID" value="NZ_JACHWZ010000006.1"/>
</dbReference>
<sequence length="206" mass="22924">MPNMTQTFRNHPLNFLQFHPLLISIFPDATFDTQTVHFDINTSDYTSNSVESVIDNTPCELKSTSDTEKLKAYWLPYKPDFATSLQLGSDANFMFTANMDGCTFAATHSRTSPRVSHSNAATIGGIINQYLNDPQKSALAQKAIQQCSASRILGLQKIKYQNSRSRDCTTIVGIRDITTGSWRFCKQVIGISNYGQSCTVKSVTPF</sequence>
<dbReference type="EMBL" id="JACHWZ010000006">
    <property type="protein sequence ID" value="MBB3060694.1"/>
    <property type="molecule type" value="Genomic_DNA"/>
</dbReference>
<name>A0A7W4WAK9_9GAMM</name>